<dbReference type="Proteomes" id="UP000327157">
    <property type="component" value="Chromosome 6"/>
</dbReference>
<reference evidence="2 3" key="3">
    <citation type="submission" date="2019-11" db="EMBL/GenBank/DDBJ databases">
        <title>A de novo genome assembly of a pear dwarfing rootstock.</title>
        <authorList>
            <person name="Wang F."/>
            <person name="Wang J."/>
            <person name="Li S."/>
            <person name="Zhang Y."/>
            <person name="Fang M."/>
            <person name="Ma L."/>
            <person name="Zhao Y."/>
            <person name="Jiang S."/>
        </authorList>
    </citation>
    <scope>NUCLEOTIDE SEQUENCE [LARGE SCALE GENOMIC DNA]</scope>
    <source>
        <strain evidence="2">S2</strain>
        <tissue evidence="2">Leaf</tissue>
    </source>
</reference>
<evidence type="ECO:0000313" key="2">
    <source>
        <dbReference type="EMBL" id="KAB2633245.1"/>
    </source>
</evidence>
<dbReference type="EMBL" id="SMOL01000120">
    <property type="protein sequence ID" value="KAB2633245.1"/>
    <property type="molecule type" value="Genomic_DNA"/>
</dbReference>
<keyword evidence="3" id="KW-1185">Reference proteome</keyword>
<reference evidence="3" key="2">
    <citation type="submission" date="2019-10" db="EMBL/GenBank/DDBJ databases">
        <title>A de novo genome assembly of a pear dwarfing rootstock.</title>
        <authorList>
            <person name="Wang F."/>
            <person name="Wang J."/>
            <person name="Li S."/>
            <person name="Zhang Y."/>
            <person name="Fang M."/>
            <person name="Ma L."/>
            <person name="Zhao Y."/>
            <person name="Jiang S."/>
        </authorList>
    </citation>
    <scope>NUCLEOTIDE SEQUENCE [LARGE SCALE GENOMIC DNA]</scope>
</reference>
<feature type="domain" description="DUF2828" evidence="1">
    <location>
        <begin position="174"/>
        <end position="265"/>
    </location>
</feature>
<dbReference type="CDD" id="cd09272">
    <property type="entry name" value="RNase_HI_RT_Ty1"/>
    <property type="match status" value="1"/>
</dbReference>
<dbReference type="PANTHER" id="PTHR11439">
    <property type="entry name" value="GAG-POL-RELATED RETROTRANSPOSON"/>
    <property type="match status" value="1"/>
</dbReference>
<protein>
    <recommendedName>
        <fullName evidence="1">DUF2828 domain-containing protein</fullName>
    </recommendedName>
</protein>
<dbReference type="PANTHER" id="PTHR11439:SF467">
    <property type="entry name" value="INTEGRASE CATALYTIC DOMAIN-CONTAINING PROTEIN"/>
    <property type="match status" value="1"/>
</dbReference>
<proteinExistence type="predicted"/>
<evidence type="ECO:0000313" key="3">
    <source>
        <dbReference type="Proteomes" id="UP000327157"/>
    </source>
</evidence>
<gene>
    <name evidence="2" type="ORF">D8674_029492</name>
</gene>
<organism evidence="2 3">
    <name type="scientific">Pyrus ussuriensis x Pyrus communis</name>
    <dbReference type="NCBI Taxonomy" id="2448454"/>
    <lineage>
        <taxon>Eukaryota</taxon>
        <taxon>Viridiplantae</taxon>
        <taxon>Streptophyta</taxon>
        <taxon>Embryophyta</taxon>
        <taxon>Tracheophyta</taxon>
        <taxon>Spermatophyta</taxon>
        <taxon>Magnoliopsida</taxon>
        <taxon>eudicotyledons</taxon>
        <taxon>Gunneridae</taxon>
        <taxon>Pentapetalae</taxon>
        <taxon>rosids</taxon>
        <taxon>fabids</taxon>
        <taxon>Rosales</taxon>
        <taxon>Rosaceae</taxon>
        <taxon>Amygdaloideae</taxon>
        <taxon>Maleae</taxon>
        <taxon>Pyrus</taxon>
    </lineage>
</organism>
<accession>A0A5N5HZ72</accession>
<reference evidence="2 3" key="1">
    <citation type="submission" date="2019-09" db="EMBL/GenBank/DDBJ databases">
        <authorList>
            <person name="Ou C."/>
        </authorList>
    </citation>
    <scope>NUCLEOTIDE SEQUENCE [LARGE SCALE GENOMIC DNA]</scope>
    <source>
        <strain evidence="2">S2</strain>
        <tissue evidence="2">Leaf</tissue>
    </source>
</reference>
<evidence type="ECO:0000259" key="1">
    <source>
        <dbReference type="Pfam" id="PF11443"/>
    </source>
</evidence>
<comment type="caution">
    <text evidence="2">The sequence shown here is derived from an EMBL/GenBank/DDBJ whole genome shotgun (WGS) entry which is preliminary data.</text>
</comment>
<sequence length="433" mass="48557">MANMLSVRSVMAPYATFVRPPELKLSRHPFVDPDFKKATVMSLMTRINMMKPLNLIPVMGLITRNQLDSMQVLVATSEPSSVDGSFSNGNPFLDLFLHKDTAEACAPSKPPQNPSEVQHGVYCPVVREFLSNFQSSDCSSSFERGTPVDYRGSSLIIMGKQDDIEDQDVEGQDLKQKLQALKQSNINDLDHDEYYWTEITDAAVSCLSMGTNSSDRTLLLESIAKKVFPRESCPEYRGVLKEANYTHSIVDRLRKEVLLPLDKACRSQGWPVEKYLAGVKADKSNIEADGLFPDQVSTYKEHYQRFVGRLIYLSHTRLDIAYAVSVVSQFMHSPSEAYIDVVIRILRVYNADWAGSITDRRSTSGYFTFVCVNLVTWRSKKPKGVARSCAEAEFCGMSHGVYQLADVLTKAVSNSVFFNSLDKLGMRDIFAPT</sequence>
<name>A0A5N5HZ72_9ROSA</name>
<dbReference type="InterPro" id="IPR058580">
    <property type="entry name" value="DUF2828"/>
</dbReference>
<dbReference type="AlphaFoldDB" id="A0A5N5HZ72"/>
<dbReference type="Pfam" id="PF11443">
    <property type="entry name" value="DUF2828"/>
    <property type="match status" value="1"/>
</dbReference>